<reference evidence="2" key="2">
    <citation type="submission" date="2016-01" db="EMBL/GenBank/DDBJ databases">
        <title>Diatom-associated endosymboitic cyanobacterium lacks core nitrogen metabolism enzymes.</title>
        <authorList>
            <person name="Hilton J.A."/>
            <person name="Foster R.A."/>
            <person name="Tripp H.J."/>
            <person name="Carter B.J."/>
            <person name="Zehr J.P."/>
            <person name="Villareal T.A."/>
        </authorList>
    </citation>
    <scope>NUCLEOTIDE SEQUENCE [LARGE SCALE GENOMIC DNA]</scope>
    <source>
        <strain evidence="2">HH01</strain>
    </source>
</reference>
<sequence>MNLSLGGYIDLNTFRHFDPDSKPVLGENLGSHLRVLM</sequence>
<comment type="caution">
    <text evidence="1">The sequence shown here is derived from an EMBL/GenBank/DDBJ whole genome shotgun (WGS) entry which is preliminary data.</text>
</comment>
<name>M1WQT7_9NOST</name>
<keyword evidence="2" id="KW-1185">Reference proteome</keyword>
<dbReference type="Proteomes" id="UP000053051">
    <property type="component" value="Unassembled WGS sequence"/>
</dbReference>
<dbReference type="AlphaFoldDB" id="M1WQT7"/>
<dbReference type="EMBL" id="CAIY01000025">
    <property type="protein sequence ID" value="CCH66569.1"/>
    <property type="molecule type" value="Genomic_DNA"/>
</dbReference>
<accession>M1WQT7</accession>
<proteinExistence type="predicted"/>
<protein>
    <submittedName>
        <fullName evidence="1">Uncharacterized protein</fullName>
    </submittedName>
</protein>
<reference evidence="1 2" key="1">
    <citation type="submission" date="2012-05" db="EMBL/GenBank/DDBJ databases">
        <authorList>
            <person name="Hilton J."/>
        </authorList>
    </citation>
    <scope>NUCLEOTIDE SEQUENCE [LARGE SCALE GENOMIC DNA]</scope>
    <source>
        <strain evidence="1 2">HH01</strain>
    </source>
</reference>
<gene>
    <name evidence="1" type="ORF">RINTHH_4140</name>
</gene>
<evidence type="ECO:0000313" key="2">
    <source>
        <dbReference type="Proteomes" id="UP000053051"/>
    </source>
</evidence>
<evidence type="ECO:0000313" key="1">
    <source>
        <dbReference type="EMBL" id="CCH66569.1"/>
    </source>
</evidence>
<organism evidence="1 2">
    <name type="scientific">Richelia intracellularis HH01</name>
    <dbReference type="NCBI Taxonomy" id="1165094"/>
    <lineage>
        <taxon>Bacteria</taxon>
        <taxon>Bacillati</taxon>
        <taxon>Cyanobacteriota</taxon>
        <taxon>Cyanophyceae</taxon>
        <taxon>Nostocales</taxon>
        <taxon>Nostocaceae</taxon>
        <taxon>Richelia</taxon>
    </lineage>
</organism>